<dbReference type="PANTHER" id="PTHR10039">
    <property type="entry name" value="AMELOGENIN"/>
    <property type="match status" value="1"/>
</dbReference>
<accession>A0A8H5FAQ4</accession>
<dbReference type="InterPro" id="IPR027417">
    <property type="entry name" value="P-loop_NTPase"/>
</dbReference>
<protein>
    <recommendedName>
        <fullName evidence="2">NACHT domain-containing protein</fullName>
    </recommendedName>
</protein>
<sequence length="499" mass="56165">MDTHNNTNYSRSNIRIADEIPLKQPVSLSGTSHASVLDNAIKPRIRNSVFSITSISTVDRSPLHMLYNCVAPNAILNAGGRADEVRCHPGTRKEVIRVIERWMDAPDNTNPPMMWLSGPAGAGKTAIVQTVAERCKRRDVPHANFFFFRADSSRCSTFPLVATLVYQICQIYPAVRETVATTLSDNPLILHGSIEEQLSLLPVEPLRNAQRFSASDLRVVLLIDGLDECSSETKISHRQILYAIDNALVNNYCPLRVLVASRFEHQITMAFNQLSASVHPLYLDEQYSPESDIRHFVVSQFMQVKKTHPLAYQLHATWPSVKDMDHIVKKSSGQFIYASTVMRYISNSSASPRLSLERVHCLAQVSTSSPFSQLDAVYTYILSQADDQEALKDIIHCDMLIKAMLRWRTNVDFQDRAPTLERIVGMLNPRCSADVLRSCLADLTSIAAFESGYLSFHHASLRDYFLDQTRSGSYFVDLDAFSVEAFPEIWEHIGKEHSV</sequence>
<dbReference type="PROSITE" id="PS50837">
    <property type="entry name" value="NACHT"/>
    <property type="match status" value="1"/>
</dbReference>
<dbReference type="SUPFAM" id="SSF52540">
    <property type="entry name" value="P-loop containing nucleoside triphosphate hydrolases"/>
    <property type="match status" value="1"/>
</dbReference>
<dbReference type="Proteomes" id="UP000567179">
    <property type="component" value="Unassembled WGS sequence"/>
</dbReference>
<dbReference type="InterPro" id="IPR056884">
    <property type="entry name" value="NPHP3-like_N"/>
</dbReference>
<evidence type="ECO:0000259" key="2">
    <source>
        <dbReference type="PROSITE" id="PS50837"/>
    </source>
</evidence>
<keyword evidence="4" id="KW-1185">Reference proteome</keyword>
<comment type="caution">
    <text evidence="3">The sequence shown here is derived from an EMBL/GenBank/DDBJ whole genome shotgun (WGS) entry which is preliminary data.</text>
</comment>
<keyword evidence="1" id="KW-0677">Repeat</keyword>
<dbReference type="AlphaFoldDB" id="A0A8H5FAQ4"/>
<dbReference type="Pfam" id="PF24883">
    <property type="entry name" value="NPHP3_N"/>
    <property type="match status" value="1"/>
</dbReference>
<evidence type="ECO:0000313" key="3">
    <source>
        <dbReference type="EMBL" id="KAF5329488.1"/>
    </source>
</evidence>
<organism evidence="3 4">
    <name type="scientific">Psilocybe cf. subviscida</name>
    <dbReference type="NCBI Taxonomy" id="2480587"/>
    <lineage>
        <taxon>Eukaryota</taxon>
        <taxon>Fungi</taxon>
        <taxon>Dikarya</taxon>
        <taxon>Basidiomycota</taxon>
        <taxon>Agaricomycotina</taxon>
        <taxon>Agaricomycetes</taxon>
        <taxon>Agaricomycetidae</taxon>
        <taxon>Agaricales</taxon>
        <taxon>Agaricineae</taxon>
        <taxon>Strophariaceae</taxon>
        <taxon>Psilocybe</taxon>
    </lineage>
</organism>
<dbReference type="Gene3D" id="3.40.50.300">
    <property type="entry name" value="P-loop containing nucleotide triphosphate hydrolases"/>
    <property type="match status" value="1"/>
</dbReference>
<reference evidence="3 4" key="1">
    <citation type="journal article" date="2020" name="ISME J.">
        <title>Uncovering the hidden diversity of litter-decomposition mechanisms in mushroom-forming fungi.</title>
        <authorList>
            <person name="Floudas D."/>
            <person name="Bentzer J."/>
            <person name="Ahren D."/>
            <person name="Johansson T."/>
            <person name="Persson P."/>
            <person name="Tunlid A."/>
        </authorList>
    </citation>
    <scope>NUCLEOTIDE SEQUENCE [LARGE SCALE GENOMIC DNA]</scope>
    <source>
        <strain evidence="3 4">CBS 101986</strain>
    </source>
</reference>
<dbReference type="OrthoDB" id="4760524at2759"/>
<gene>
    <name evidence="3" type="ORF">D9619_009505</name>
</gene>
<proteinExistence type="predicted"/>
<evidence type="ECO:0000256" key="1">
    <source>
        <dbReference type="ARBA" id="ARBA00022737"/>
    </source>
</evidence>
<evidence type="ECO:0000313" key="4">
    <source>
        <dbReference type="Proteomes" id="UP000567179"/>
    </source>
</evidence>
<dbReference type="PANTHER" id="PTHR10039:SF17">
    <property type="entry name" value="FUNGAL STAND N-TERMINAL GOODBYE DOMAIN-CONTAINING PROTEIN-RELATED"/>
    <property type="match status" value="1"/>
</dbReference>
<dbReference type="EMBL" id="JAACJJ010000002">
    <property type="protein sequence ID" value="KAF5329488.1"/>
    <property type="molecule type" value="Genomic_DNA"/>
</dbReference>
<dbReference type="InterPro" id="IPR007111">
    <property type="entry name" value="NACHT_NTPase"/>
</dbReference>
<name>A0A8H5FAQ4_9AGAR</name>
<feature type="domain" description="NACHT" evidence="2">
    <location>
        <begin position="112"/>
        <end position="262"/>
    </location>
</feature>